<gene>
    <name evidence="8" type="ORF">SAMN02745118_00363</name>
</gene>
<evidence type="ECO:0000256" key="4">
    <source>
        <dbReference type="ARBA" id="ARBA00022692"/>
    </source>
</evidence>
<name>A0A1T4JRY0_9FIRM</name>
<evidence type="ECO:0000256" key="7">
    <source>
        <dbReference type="SAM" id="Phobius"/>
    </source>
</evidence>
<feature type="transmembrane region" description="Helical" evidence="7">
    <location>
        <begin position="119"/>
        <end position="141"/>
    </location>
</feature>
<feature type="transmembrane region" description="Helical" evidence="7">
    <location>
        <begin position="27"/>
        <end position="48"/>
    </location>
</feature>
<dbReference type="InterPro" id="IPR018383">
    <property type="entry name" value="UPF0324_pro"/>
</dbReference>
<reference evidence="9" key="1">
    <citation type="submission" date="2017-02" db="EMBL/GenBank/DDBJ databases">
        <authorList>
            <person name="Varghese N."/>
            <person name="Submissions S."/>
        </authorList>
    </citation>
    <scope>NUCLEOTIDE SEQUENCE [LARGE SCALE GENOMIC DNA]</scope>
    <source>
        <strain evidence="9">ATCC BAA-73</strain>
    </source>
</reference>
<feature type="transmembrane region" description="Helical" evidence="7">
    <location>
        <begin position="85"/>
        <end position="107"/>
    </location>
</feature>
<dbReference type="AlphaFoldDB" id="A0A1T4JRY0"/>
<evidence type="ECO:0000256" key="6">
    <source>
        <dbReference type="ARBA" id="ARBA00023136"/>
    </source>
</evidence>
<dbReference type="Pfam" id="PF03601">
    <property type="entry name" value="Cons_hypoth698"/>
    <property type="match status" value="1"/>
</dbReference>
<keyword evidence="9" id="KW-1185">Reference proteome</keyword>
<keyword evidence="3" id="KW-1003">Cell membrane</keyword>
<evidence type="ECO:0000256" key="2">
    <source>
        <dbReference type="ARBA" id="ARBA00007977"/>
    </source>
</evidence>
<comment type="subcellular location">
    <subcellularLocation>
        <location evidence="1">Cell membrane</location>
        <topology evidence="1">Multi-pass membrane protein</topology>
    </subcellularLocation>
</comment>
<evidence type="ECO:0000256" key="3">
    <source>
        <dbReference type="ARBA" id="ARBA00022475"/>
    </source>
</evidence>
<keyword evidence="4 7" id="KW-0812">Transmembrane</keyword>
<feature type="transmembrane region" description="Helical" evidence="7">
    <location>
        <begin position="274"/>
        <end position="290"/>
    </location>
</feature>
<keyword evidence="6 7" id="KW-0472">Membrane</keyword>
<proteinExistence type="inferred from homology"/>
<dbReference type="STRING" id="142842.SAMN02745118_00363"/>
<accession>A0A1T4JRY0</accession>
<dbReference type="Proteomes" id="UP000190625">
    <property type="component" value="Unassembled WGS sequence"/>
</dbReference>
<protein>
    <submittedName>
        <fullName evidence="8">Conserved hypothetical integral membrane protein</fullName>
    </submittedName>
</protein>
<evidence type="ECO:0000313" key="8">
    <source>
        <dbReference type="EMBL" id="SJZ32936.1"/>
    </source>
</evidence>
<feature type="transmembrane region" description="Helical" evidence="7">
    <location>
        <begin position="302"/>
        <end position="324"/>
    </location>
</feature>
<organism evidence="8 9">
    <name type="scientific">Selenihalanaerobacter shriftii</name>
    <dbReference type="NCBI Taxonomy" id="142842"/>
    <lineage>
        <taxon>Bacteria</taxon>
        <taxon>Bacillati</taxon>
        <taxon>Bacillota</taxon>
        <taxon>Clostridia</taxon>
        <taxon>Halanaerobiales</taxon>
        <taxon>Halobacteroidaceae</taxon>
        <taxon>Selenihalanaerobacter</taxon>
    </lineage>
</organism>
<evidence type="ECO:0000256" key="1">
    <source>
        <dbReference type="ARBA" id="ARBA00004651"/>
    </source>
</evidence>
<dbReference type="PANTHER" id="PTHR30106:SF2">
    <property type="entry name" value="UPF0324 INNER MEMBRANE PROTEIN YEIH"/>
    <property type="match status" value="1"/>
</dbReference>
<dbReference type="EMBL" id="FUWM01000004">
    <property type="protein sequence ID" value="SJZ32936.1"/>
    <property type="molecule type" value="Genomic_DNA"/>
</dbReference>
<sequence length="325" mass="34313">MVNFKDKTPGLVLAVIIGMLGRYLSNWIPNLGGVTLAIILGFIIGNIFKLDDKYDLGIRYAEKKLLAVAIMLMGLKLELDVLSQLGFSSILIIVTMVISTVSIGFILGRLLGLSKSFSLLLGVGNGICGSSAIAAAAPIVSEDEEEIGLSVSVVNLLGTFGIFILPFITTYVLKLDELTSGLMIGSTLQATGQVVAAGFSVSDAVGKIATIVKMGRILVLGPVVLFLSLFMGNEKTEAKGKAKIPSFIIGFFILSIIGTLQILPGTVVKYLKDLSKILLTIAMAGIGLKIRISSLIKQGPKALLVGCLIFASQLTIITILITVLL</sequence>
<feature type="transmembrane region" description="Helical" evidence="7">
    <location>
        <begin position="214"/>
        <end position="232"/>
    </location>
</feature>
<evidence type="ECO:0000313" key="9">
    <source>
        <dbReference type="Proteomes" id="UP000190625"/>
    </source>
</evidence>
<comment type="similarity">
    <text evidence="2">Belongs to the UPF0324 family.</text>
</comment>
<evidence type="ECO:0000256" key="5">
    <source>
        <dbReference type="ARBA" id="ARBA00022989"/>
    </source>
</evidence>
<dbReference type="GO" id="GO:0005886">
    <property type="term" value="C:plasma membrane"/>
    <property type="evidence" value="ECO:0007669"/>
    <property type="project" value="UniProtKB-SubCell"/>
</dbReference>
<feature type="transmembrane region" description="Helical" evidence="7">
    <location>
        <begin position="147"/>
        <end position="168"/>
    </location>
</feature>
<feature type="transmembrane region" description="Helical" evidence="7">
    <location>
        <begin position="244"/>
        <end position="262"/>
    </location>
</feature>
<feature type="transmembrane region" description="Helical" evidence="7">
    <location>
        <begin position="180"/>
        <end position="202"/>
    </location>
</feature>
<dbReference type="PANTHER" id="PTHR30106">
    <property type="entry name" value="INNER MEMBRANE PROTEIN YEIH-RELATED"/>
    <property type="match status" value="1"/>
</dbReference>
<dbReference type="RefSeq" id="WP_078808887.1">
    <property type="nucleotide sequence ID" value="NZ_FUWM01000004.1"/>
</dbReference>
<dbReference type="OrthoDB" id="9811391at2"/>
<keyword evidence="5 7" id="KW-1133">Transmembrane helix</keyword>